<evidence type="ECO:0000313" key="13">
    <source>
        <dbReference type="EMBL" id="KAK5794366.1"/>
    </source>
</evidence>
<proteinExistence type="predicted"/>
<evidence type="ECO:0000256" key="9">
    <source>
        <dbReference type="ARBA" id="ARBA00024059"/>
    </source>
</evidence>
<comment type="subcellular location">
    <subcellularLocation>
        <location evidence="1">Plastid</location>
        <location evidence="1">Chloroplast</location>
    </subcellularLocation>
</comment>
<evidence type="ECO:0000256" key="6">
    <source>
        <dbReference type="ARBA" id="ARBA00022946"/>
    </source>
</evidence>
<keyword evidence="6" id="KW-0809">Transit peptide</keyword>
<evidence type="ECO:0000256" key="1">
    <source>
        <dbReference type="ARBA" id="ARBA00004229"/>
    </source>
</evidence>
<dbReference type="SUPFAM" id="SSF51735">
    <property type="entry name" value="NAD(P)-binding Rossmann-fold domains"/>
    <property type="match status" value="1"/>
</dbReference>
<evidence type="ECO:0000256" key="11">
    <source>
        <dbReference type="ARBA" id="ARBA00049498"/>
    </source>
</evidence>
<dbReference type="InterPro" id="IPR044201">
    <property type="entry name" value="DVR-like"/>
</dbReference>
<keyword evidence="4" id="KW-0934">Plastid</keyword>
<evidence type="ECO:0000256" key="3">
    <source>
        <dbReference type="ARBA" id="ARBA00022528"/>
    </source>
</evidence>
<dbReference type="Gene3D" id="3.40.50.720">
    <property type="entry name" value="NAD(P)-binding Rossmann-like Domain"/>
    <property type="match status" value="1"/>
</dbReference>
<evidence type="ECO:0000256" key="7">
    <source>
        <dbReference type="ARBA" id="ARBA00023002"/>
    </source>
</evidence>
<evidence type="ECO:0000256" key="2">
    <source>
        <dbReference type="ARBA" id="ARBA00005173"/>
    </source>
</evidence>
<evidence type="ECO:0000259" key="12">
    <source>
        <dbReference type="Pfam" id="PF13460"/>
    </source>
</evidence>
<evidence type="ECO:0000256" key="4">
    <source>
        <dbReference type="ARBA" id="ARBA00022640"/>
    </source>
</evidence>
<protein>
    <recommendedName>
        <fullName evidence="10">Divinyl chlorophyllide a 8-vinyl-reductase, chloroplastic</fullName>
        <ecNumber evidence="9">1.3.1.75</ecNumber>
    </recommendedName>
</protein>
<keyword evidence="5" id="KW-0521">NADP</keyword>
<accession>A0ABR0NH69</accession>
<evidence type="ECO:0000313" key="14">
    <source>
        <dbReference type="Proteomes" id="UP001358586"/>
    </source>
</evidence>
<comment type="catalytic activity">
    <reaction evidence="11">
        <text>protochlorophyllide a + NADP(+) = 3,8-divinyl protochlorophyllide a + NADPH + H(+)</text>
        <dbReference type="Rhea" id="RHEA:48884"/>
        <dbReference type="ChEBI" id="CHEBI:15378"/>
        <dbReference type="ChEBI" id="CHEBI:57783"/>
        <dbReference type="ChEBI" id="CHEBI:58349"/>
        <dbReference type="ChEBI" id="CHEBI:58632"/>
        <dbReference type="ChEBI" id="CHEBI:83350"/>
        <dbReference type="EC" id="1.3.1.75"/>
    </reaction>
</comment>
<dbReference type="EC" id="1.3.1.75" evidence="9"/>
<evidence type="ECO:0000256" key="10">
    <source>
        <dbReference type="ARBA" id="ARBA00024089"/>
    </source>
</evidence>
<dbReference type="CDD" id="cd05243">
    <property type="entry name" value="SDR_a5"/>
    <property type="match status" value="1"/>
</dbReference>
<keyword evidence="14" id="KW-1185">Reference proteome</keyword>
<gene>
    <name evidence="13" type="ORF">PVK06_035588</name>
</gene>
<keyword evidence="7" id="KW-0560">Oxidoreductase</keyword>
<sequence>MSLCLSFNAFTVHSPKSQTHKTRFSSQFINQIQVKPASFTSKSIPFNVERFKLVKALATKPVETAVSASFRNKNPKDINVLVVGSTGYIGKFVVKELVNRGFNVIAIARERSGIRGKNSKEDTLSDLNGANVCFSDVTNFDILENSVKNLGFPIDVVVSCLASRTGGVKDSWKIDYEATKNSLVAGKKFGASHFVLLSAICVQKPLLEFQRAKLKFEAELMKEAEGDDGFTYSIVRPTAFFKSLGGQVDLVKDGKPYVMFGDGKLCACKPISEQDLASFISDCVLKEDKINQILPIGGPGKALTPLEQGEMLFKLVGKEPKFLKVPIGIMDFAIGILDFLVKIFPSMEDAAEFGKIGRYYAAESMLILDPETGEYSAEKTPSYGTNTLEEFFARVLREGMAGQELGEQSIF</sequence>
<dbReference type="InterPro" id="IPR036291">
    <property type="entry name" value="NAD(P)-bd_dom_sf"/>
</dbReference>
<evidence type="ECO:0000256" key="5">
    <source>
        <dbReference type="ARBA" id="ARBA00022857"/>
    </source>
</evidence>
<dbReference type="PANTHER" id="PTHR47378">
    <property type="entry name" value="DIVINYL CHLOROPHYLLIDE A 8-VINYL-REDUCTASE, CHLOROPLASTIC"/>
    <property type="match status" value="1"/>
</dbReference>
<evidence type="ECO:0000256" key="8">
    <source>
        <dbReference type="ARBA" id="ARBA00023171"/>
    </source>
</evidence>
<dbReference type="InterPro" id="IPR016040">
    <property type="entry name" value="NAD(P)-bd_dom"/>
</dbReference>
<organism evidence="13 14">
    <name type="scientific">Gossypium arboreum</name>
    <name type="common">Tree cotton</name>
    <name type="synonym">Gossypium nanking</name>
    <dbReference type="NCBI Taxonomy" id="29729"/>
    <lineage>
        <taxon>Eukaryota</taxon>
        <taxon>Viridiplantae</taxon>
        <taxon>Streptophyta</taxon>
        <taxon>Embryophyta</taxon>
        <taxon>Tracheophyta</taxon>
        <taxon>Spermatophyta</taxon>
        <taxon>Magnoliopsida</taxon>
        <taxon>eudicotyledons</taxon>
        <taxon>Gunneridae</taxon>
        <taxon>Pentapetalae</taxon>
        <taxon>rosids</taxon>
        <taxon>malvids</taxon>
        <taxon>Malvales</taxon>
        <taxon>Malvaceae</taxon>
        <taxon>Malvoideae</taxon>
        <taxon>Gossypium</taxon>
    </lineage>
</organism>
<dbReference type="PANTHER" id="PTHR47378:SF1">
    <property type="entry name" value="DIVINYL CHLOROPHYLLIDE A 8-VINYL-REDUCTASE, CHLOROPLASTIC"/>
    <property type="match status" value="1"/>
</dbReference>
<name>A0ABR0NH69_GOSAR</name>
<dbReference type="Proteomes" id="UP001358586">
    <property type="component" value="Chromosome 10"/>
</dbReference>
<reference evidence="13 14" key="1">
    <citation type="submission" date="2023-03" db="EMBL/GenBank/DDBJ databases">
        <title>WGS of Gossypium arboreum.</title>
        <authorList>
            <person name="Yu D."/>
        </authorList>
    </citation>
    <scope>NUCLEOTIDE SEQUENCE [LARGE SCALE GENOMIC DNA]</scope>
    <source>
        <tissue evidence="13">Leaf</tissue>
    </source>
</reference>
<comment type="caution">
    <text evidence="13">The sequence shown here is derived from an EMBL/GenBank/DDBJ whole genome shotgun (WGS) entry which is preliminary data.</text>
</comment>
<dbReference type="Pfam" id="PF13460">
    <property type="entry name" value="NAD_binding_10"/>
    <property type="match status" value="1"/>
</dbReference>
<keyword evidence="8" id="KW-0149">Chlorophyll biosynthesis</keyword>
<comment type="pathway">
    <text evidence="2">Porphyrin-containing compound metabolism; chlorophyll biosynthesis.</text>
</comment>
<feature type="domain" description="NAD(P)-binding" evidence="12">
    <location>
        <begin position="84"/>
        <end position="284"/>
    </location>
</feature>
<dbReference type="EMBL" id="JARKNE010000010">
    <property type="protein sequence ID" value="KAK5794366.1"/>
    <property type="molecule type" value="Genomic_DNA"/>
</dbReference>
<keyword evidence="3" id="KW-0150">Chloroplast</keyword>